<protein>
    <recommendedName>
        <fullName evidence="3">aspartate--tRNA ligase</fullName>
        <ecNumber evidence="3">6.1.1.12</ecNumber>
    </recommendedName>
</protein>
<evidence type="ECO:0000256" key="3">
    <source>
        <dbReference type="ARBA" id="ARBA00012841"/>
    </source>
</evidence>
<evidence type="ECO:0000313" key="13">
    <source>
        <dbReference type="EMBL" id="KAG5384374.1"/>
    </source>
</evidence>
<keyword evidence="5" id="KW-0436">Ligase</keyword>
<comment type="similarity">
    <text evidence="2">Belongs to the class-II aminoacyl-tRNA synthetase family. Type 2 subfamily.</text>
</comment>
<dbReference type="EMBL" id="JADBGQ010000008">
    <property type="protein sequence ID" value="KAG5384374.1"/>
    <property type="molecule type" value="Genomic_DNA"/>
</dbReference>
<dbReference type="NCBIfam" id="NF003483">
    <property type="entry name" value="PRK05159.1"/>
    <property type="match status" value="2"/>
</dbReference>
<reference evidence="13 14" key="1">
    <citation type="submission" date="2021-03" db="EMBL/GenBank/DDBJ databases">
        <authorList>
            <person name="King G.J."/>
            <person name="Bancroft I."/>
            <person name="Baten A."/>
            <person name="Bloomfield J."/>
            <person name="Borpatragohain P."/>
            <person name="He Z."/>
            <person name="Irish N."/>
            <person name="Irwin J."/>
            <person name="Liu K."/>
            <person name="Mauleon R.P."/>
            <person name="Moore J."/>
            <person name="Morris R."/>
            <person name="Ostergaard L."/>
            <person name="Wang B."/>
            <person name="Wells R."/>
        </authorList>
    </citation>
    <scope>NUCLEOTIDE SEQUENCE [LARGE SCALE GENOMIC DNA]</scope>
    <source>
        <strain evidence="13">R-o-18</strain>
        <tissue evidence="13">Leaf</tissue>
    </source>
</reference>
<dbReference type="InterPro" id="IPR045864">
    <property type="entry name" value="aa-tRNA-synth_II/BPL/LPL"/>
</dbReference>
<evidence type="ECO:0000256" key="2">
    <source>
        <dbReference type="ARBA" id="ARBA00005312"/>
    </source>
</evidence>
<dbReference type="SUPFAM" id="SSF56784">
    <property type="entry name" value="HAD-like"/>
    <property type="match status" value="2"/>
</dbReference>
<dbReference type="InterPro" id="IPR031315">
    <property type="entry name" value="LNS2/PITP"/>
</dbReference>
<dbReference type="EC" id="6.1.1.12" evidence="3"/>
<dbReference type="InterPro" id="IPR002312">
    <property type="entry name" value="Asp/Asn-tRNA-synth_IIb"/>
</dbReference>
<dbReference type="InterPro" id="IPR006195">
    <property type="entry name" value="aa-tRNA-synth_II"/>
</dbReference>
<evidence type="ECO:0000256" key="11">
    <source>
        <dbReference type="SAM" id="MobiDB-lite"/>
    </source>
</evidence>
<dbReference type="HAMAP" id="MF_02075">
    <property type="entry name" value="Asp_tRNA_synth_type2"/>
    <property type="match status" value="2"/>
</dbReference>
<sequence>MMHKNPHTRDKETLAVKLLFSFSLFFSHASLSLSLSLSLRWISSSRLAASPPRASQAAGGGGGRPSGDWICSDLISFVSCSRSRSRSRLRWCVSNPTFSHDSVYSCMLELGLIRPCLRARMIEHVTLLLAWLELLLINKELLVSPPEFLEHNRFVLMVDAHIYRWRWDTKIVISDVDGTITKSDVLGQFMPLVGRDWTQSGVAKLFSAIKENGYQLLFLSAPAIVQAYLTRSFLKNLKQDRKALPNGPVVISPDGRAPHKFKIACLEDIKKLFPEHYNPFFAGFGNRDTDELSYSKLGIPRGKIFIINPKGEEATGHRVDVKKLAQNQDVSAMVNASELTGQDANHSILPRMMAIGFKSSCRQGGIMSSSNDSCQKFTREEMVGPEVLEESGEKMSKKAAKKRAATLKKRLYRKKEREEATSSSSSLTEDESFSSNYGDVTPKSAAGRSWREAVEGKELTDVSNLVEEIVGSEVSLRGRVHNHRLVAKILFVILRESGFTVQCVVEEARVGTSMLNFVKQLSHESVVELIGLVSLPKKPLTATSQQVEIHVTKMYCLSRSLPNLPLAVVDAARSEADIEKSVKDGKPAARVLQDTRLNNRPLDLRTPANQALFRIQCHVQIAFREFLLSKGFLEIHTPKLMAGSSEGGSAVFRLDYKGQPACLAQSPQLHKQMAICGDMRRVFEVGPVFRAEDSFTHRHLCEFVGLDVEMEIRMHYSEIMDLVGDLFPFIFTKIEERCPKELESVRRQYPFHSLKFLPQTLRLTFAEGIQMLKEAGEEVDPLGDLNTESEKKLGQLVLEKYKTEFYMLHRYPSAVRPFYTMPCEDDSNYSNSFDVFIRGEEIISGAQRIHDPELLEKRARECGIDVKTISTYIDAFRYGAPPHGGFGAGLERVVMLLCALNNIRKTSLFPPKLCRDLERLGNPSRQASLFLFSLLHSRLSLSPSPFSFRWISSSLLAASPPRASRAVGGGGGRPSGDWICSDLISFVSCSRSRSRSRLRWSVSNPTFSHDSRDKETLAVKLLFSFSLFFSHASLSLSLSLSLRWISSSRLAASPPRASQAAGGGGGRPSGDWICSDLISFVSCSRSRSRSRLRWCVSNPTFSHDSVYSCMLELGLIRPCLRARMIEHVTLLLAWLELLLINKELLVSPPEFLEHNRFVLMVDAHIYRWRWDTKIVISDVDGTITKSDVLGQFMPLVGRDWTQSGVAKLFSAIKENGYQLLFLSAPAIVQAYLTRSFLKNLKQDRKALPNVIRRAPHKFKIACLEDIKKLFPEHYNPFFAGFGNRDTDELSYSKLGIPRGKIFIINPKGEEATGHRVDVKKLAQNQDVSAMVNASELTGQDANHSILPRMMAIGFKSSCRQGGIMSSSNDSCQKFTREEMVGPEVLEESGEKMSKKAAKKRAATLKKRLYRKKEREEATSSSSSLTEDESFSSNYGDVTPKSAAGRSWREAVEGKELTDVSNLVEEIVGSEVSLRGRVHNHRLVAKILFVILRESGFTVQCVVEEARVGTSMLNFVKQLSHESVVELIGLVSLPKKPLTATSQQVEIHVTKMYCLSRSLPNLPLAVVDAARSEADIEKSVKDGKPAARVLQDTRLNNRPLDLRTPANQALFRIQCHVQIAFREFLLSKGFLEIHTPKLMAGSSEGGSAVFRLDYKGQPACLAQSPQLHKQMAICGDMRRVFEVGPVFRAEDSFTHRHLCEFVGLDVEMEIRMHYSEIMDLVGDLFPFIFTKIEERCPKELESVRRQYPFHSLKFLPQTLRLTFAEGIQMLKEAGEEVDPLGDLNTESEKKLGQLVLEKYKTEFYMLHRYPSAVRPFYTMPCEDDSNYSNSFDVFIRGEEIISGAQRIHDPELLEKRARECGIDVKTISTYIDAFRYGAPPHGGFGAGLERVVMLLCALNNIRKTSLFPRDPKRLAP</sequence>
<dbReference type="CDD" id="cd00776">
    <property type="entry name" value="AsxRS_core"/>
    <property type="match status" value="2"/>
</dbReference>
<dbReference type="Gene3D" id="2.40.50.140">
    <property type="entry name" value="Nucleic acid-binding proteins"/>
    <property type="match status" value="2"/>
</dbReference>
<dbReference type="InterPro" id="IPR036412">
    <property type="entry name" value="HAD-like_sf"/>
</dbReference>
<name>A0ABQ7LFP6_BRACM</name>
<evidence type="ECO:0000256" key="4">
    <source>
        <dbReference type="ARBA" id="ARBA00022490"/>
    </source>
</evidence>
<evidence type="ECO:0000256" key="10">
    <source>
        <dbReference type="ARBA" id="ARBA00047904"/>
    </source>
</evidence>
<keyword evidence="8" id="KW-0648">Protein biosynthesis</keyword>
<keyword evidence="6" id="KW-0547">Nucleotide-binding</keyword>
<proteinExistence type="inferred from homology"/>
<dbReference type="Pfam" id="PF08235">
    <property type="entry name" value="LNS2"/>
    <property type="match status" value="2"/>
</dbReference>
<evidence type="ECO:0000256" key="1">
    <source>
        <dbReference type="ARBA" id="ARBA00004496"/>
    </source>
</evidence>
<feature type="domain" description="Aminoacyl-transfer RNA synthetases class-II family profile" evidence="12">
    <location>
        <begin position="1610"/>
        <end position="1907"/>
    </location>
</feature>
<feature type="region of interest" description="Disordered" evidence="11">
    <location>
        <begin position="413"/>
        <end position="450"/>
    </location>
</feature>
<dbReference type="InterPro" id="IPR004523">
    <property type="entry name" value="Asp-tRNA_synthase_2"/>
</dbReference>
<keyword evidence="14" id="KW-1185">Reference proteome</keyword>
<dbReference type="PANTHER" id="PTHR43450:SF8">
    <property type="entry name" value="ASPARTATE--TRNA LIGASE 1, CYTOPLASMIC"/>
    <property type="match status" value="1"/>
</dbReference>
<dbReference type="SMART" id="SM00775">
    <property type="entry name" value="LNS2"/>
    <property type="match status" value="2"/>
</dbReference>
<evidence type="ECO:0000256" key="8">
    <source>
        <dbReference type="ARBA" id="ARBA00022917"/>
    </source>
</evidence>
<keyword evidence="7" id="KW-0067">ATP-binding</keyword>
<feature type="region of interest" description="Disordered" evidence="11">
    <location>
        <begin position="1410"/>
        <end position="1447"/>
    </location>
</feature>
<comment type="caution">
    <text evidence="13">The sequence shown here is derived from an EMBL/GenBank/DDBJ whole genome shotgun (WGS) entry which is preliminary data.</text>
</comment>
<dbReference type="PANTHER" id="PTHR43450">
    <property type="entry name" value="ASPARTYL-TRNA SYNTHETASE"/>
    <property type="match status" value="1"/>
</dbReference>
<evidence type="ECO:0000256" key="6">
    <source>
        <dbReference type="ARBA" id="ARBA00022741"/>
    </source>
</evidence>
<dbReference type="InterPro" id="IPR012340">
    <property type="entry name" value="NA-bd_OB-fold"/>
</dbReference>
<evidence type="ECO:0000256" key="9">
    <source>
        <dbReference type="ARBA" id="ARBA00023146"/>
    </source>
</evidence>
<feature type="domain" description="Aminoacyl-transfer RNA synthetases class-II family profile" evidence="12">
    <location>
        <begin position="613"/>
        <end position="910"/>
    </location>
</feature>
<dbReference type="Pfam" id="PF00152">
    <property type="entry name" value="tRNA-synt_2"/>
    <property type="match status" value="2"/>
</dbReference>
<dbReference type="NCBIfam" id="TIGR00458">
    <property type="entry name" value="aspS_nondisc"/>
    <property type="match status" value="2"/>
</dbReference>
<evidence type="ECO:0000313" key="14">
    <source>
        <dbReference type="Proteomes" id="UP000823674"/>
    </source>
</evidence>
<dbReference type="Gene3D" id="3.30.930.10">
    <property type="entry name" value="Bira Bifunctional Protein, Domain 2"/>
    <property type="match status" value="2"/>
</dbReference>
<dbReference type="InterPro" id="IPR013209">
    <property type="entry name" value="LNS2"/>
</dbReference>
<evidence type="ECO:0000256" key="5">
    <source>
        <dbReference type="ARBA" id="ARBA00022598"/>
    </source>
</evidence>
<evidence type="ECO:0000259" key="12">
    <source>
        <dbReference type="PROSITE" id="PS50862"/>
    </source>
</evidence>
<organism evidence="13 14">
    <name type="scientific">Brassica rapa subsp. trilocularis</name>
    <dbReference type="NCBI Taxonomy" id="1813537"/>
    <lineage>
        <taxon>Eukaryota</taxon>
        <taxon>Viridiplantae</taxon>
        <taxon>Streptophyta</taxon>
        <taxon>Embryophyta</taxon>
        <taxon>Tracheophyta</taxon>
        <taxon>Spermatophyta</taxon>
        <taxon>Magnoliopsida</taxon>
        <taxon>eudicotyledons</taxon>
        <taxon>Gunneridae</taxon>
        <taxon>Pentapetalae</taxon>
        <taxon>rosids</taxon>
        <taxon>malvids</taxon>
        <taxon>Brassicales</taxon>
        <taxon>Brassicaceae</taxon>
        <taxon>Brassiceae</taxon>
        <taxon>Brassica</taxon>
    </lineage>
</organism>
<dbReference type="SUPFAM" id="SSF50249">
    <property type="entry name" value="Nucleic acid-binding proteins"/>
    <property type="match status" value="2"/>
</dbReference>
<comment type="catalytic activity">
    <reaction evidence="10">
        <text>tRNA(Asp) + L-aspartate + ATP = L-aspartyl-tRNA(Asp) + AMP + diphosphate</text>
        <dbReference type="Rhea" id="RHEA:19649"/>
        <dbReference type="Rhea" id="RHEA-COMP:9660"/>
        <dbReference type="Rhea" id="RHEA-COMP:9678"/>
        <dbReference type="ChEBI" id="CHEBI:29991"/>
        <dbReference type="ChEBI" id="CHEBI:30616"/>
        <dbReference type="ChEBI" id="CHEBI:33019"/>
        <dbReference type="ChEBI" id="CHEBI:78442"/>
        <dbReference type="ChEBI" id="CHEBI:78516"/>
        <dbReference type="ChEBI" id="CHEBI:456215"/>
        <dbReference type="EC" id="6.1.1.12"/>
    </reaction>
</comment>
<dbReference type="PROSITE" id="PS50862">
    <property type="entry name" value="AA_TRNA_LIGASE_II"/>
    <property type="match status" value="2"/>
</dbReference>
<evidence type="ECO:0000256" key="7">
    <source>
        <dbReference type="ARBA" id="ARBA00022840"/>
    </source>
</evidence>
<comment type="subcellular location">
    <subcellularLocation>
        <location evidence="1">Cytoplasm</location>
    </subcellularLocation>
</comment>
<accession>A0ABQ7LFP6</accession>
<dbReference type="SUPFAM" id="SSF55681">
    <property type="entry name" value="Class II aaRS and biotin synthetases"/>
    <property type="match status" value="2"/>
</dbReference>
<dbReference type="CDD" id="cd04320">
    <property type="entry name" value="AspRS_cyto_N"/>
    <property type="match status" value="2"/>
</dbReference>
<gene>
    <name evidence="13" type="primary">A09g508590.1_BraROA</name>
    <name evidence="13" type="ORF">IGI04_035844</name>
</gene>
<dbReference type="InterPro" id="IPR004364">
    <property type="entry name" value="Aa-tRNA-synt_II"/>
</dbReference>
<keyword evidence="9" id="KW-0030">Aminoacyl-tRNA synthetase</keyword>
<dbReference type="PRINTS" id="PR01042">
    <property type="entry name" value="TRNASYNTHASP"/>
</dbReference>
<keyword evidence="4" id="KW-0963">Cytoplasm</keyword>
<dbReference type="Proteomes" id="UP000823674">
    <property type="component" value="Chromosome A09"/>
</dbReference>